<evidence type="ECO:0008006" key="4">
    <source>
        <dbReference type="Google" id="ProtNLM"/>
    </source>
</evidence>
<dbReference type="EMBL" id="JACDTQ010000768">
    <property type="protein sequence ID" value="KAF5926410.1"/>
    <property type="molecule type" value="Genomic_DNA"/>
</dbReference>
<gene>
    <name evidence="2" type="ORF">HPG69_015608</name>
</gene>
<dbReference type="Proteomes" id="UP000551758">
    <property type="component" value="Unassembled WGS sequence"/>
</dbReference>
<protein>
    <recommendedName>
        <fullName evidence="4">Coiled-coil domain-containing glutamate-rich protein 2</fullName>
    </recommendedName>
</protein>
<feature type="compositionally biased region" description="Low complexity" evidence="1">
    <location>
        <begin position="90"/>
        <end position="99"/>
    </location>
</feature>
<feature type="region of interest" description="Disordered" evidence="1">
    <location>
        <begin position="157"/>
        <end position="316"/>
    </location>
</feature>
<dbReference type="AlphaFoldDB" id="A0A7J7FEH2"/>
<feature type="compositionally biased region" description="Basic and acidic residues" evidence="1">
    <location>
        <begin position="157"/>
        <end position="173"/>
    </location>
</feature>
<evidence type="ECO:0000313" key="2">
    <source>
        <dbReference type="EMBL" id="KAF5926410.1"/>
    </source>
</evidence>
<reference evidence="2 3" key="1">
    <citation type="journal article" date="2020" name="Mol. Biol. Evol.">
        <title>Interspecific Gene Flow and the Evolution of Specialization in Black and White Rhinoceros.</title>
        <authorList>
            <person name="Moodley Y."/>
            <person name="Westbury M.V."/>
            <person name="Russo I.M."/>
            <person name="Gopalakrishnan S."/>
            <person name="Rakotoarivelo A."/>
            <person name="Olsen R.A."/>
            <person name="Prost S."/>
            <person name="Tunstall T."/>
            <person name="Ryder O.A."/>
            <person name="Dalen L."/>
            <person name="Bruford M.W."/>
        </authorList>
    </citation>
    <scope>NUCLEOTIDE SEQUENCE [LARGE SCALE GENOMIC DNA]</scope>
    <source>
        <strain evidence="2">SBR-YM</strain>
        <tissue evidence="2">Skin</tissue>
    </source>
</reference>
<evidence type="ECO:0000313" key="3">
    <source>
        <dbReference type="Proteomes" id="UP000551758"/>
    </source>
</evidence>
<feature type="region of interest" description="Disordered" evidence="1">
    <location>
        <begin position="60"/>
        <end position="106"/>
    </location>
</feature>
<feature type="compositionally biased region" description="Basic and acidic residues" evidence="1">
    <location>
        <begin position="243"/>
        <end position="263"/>
    </location>
</feature>
<feature type="compositionally biased region" description="Basic and acidic residues" evidence="1">
    <location>
        <begin position="182"/>
        <end position="195"/>
    </location>
</feature>
<sequence length="339" mass="37269">MSPPPLRGHGPVIRSCHPACTALSTPVGRPAMQRRRPAPVLLLPQLLALLLGAGECQNPGDLSSHRGAGTPLELESAPGQRPGPSPTPSPSSTATTAPLAPRPSKEELTRCLAEVVTEVLKLGQAQRGPCTALLHKEMCGTEPYGCASTEEKGLLVGDFRKQEPGKTRSSQEVRDEEEEEAAERTHKSEVREQAIRKQLHGRLRQEDDREEEEEEEEKKRGPAETFRGLWKRRLEGGGGPQKRVAEQASDKETAQLAAEEKGVEVLGGGRSLWQGAEGRGAEWPENSPHHHLRQPDAEAKQEKDEAAELKEHDMERLERMREELKKATEMLGEELQRAG</sequence>
<feature type="compositionally biased region" description="Basic and acidic residues" evidence="1">
    <location>
        <begin position="293"/>
        <end position="316"/>
    </location>
</feature>
<organism evidence="2 3">
    <name type="scientific">Diceros bicornis minor</name>
    <name type="common">South-central black rhinoceros</name>
    <dbReference type="NCBI Taxonomy" id="77932"/>
    <lineage>
        <taxon>Eukaryota</taxon>
        <taxon>Metazoa</taxon>
        <taxon>Chordata</taxon>
        <taxon>Craniata</taxon>
        <taxon>Vertebrata</taxon>
        <taxon>Euteleostomi</taxon>
        <taxon>Mammalia</taxon>
        <taxon>Eutheria</taxon>
        <taxon>Laurasiatheria</taxon>
        <taxon>Perissodactyla</taxon>
        <taxon>Rhinocerotidae</taxon>
        <taxon>Diceros</taxon>
    </lineage>
</organism>
<proteinExistence type="predicted"/>
<name>A0A7J7FEH2_DICBM</name>
<comment type="caution">
    <text evidence="2">The sequence shown here is derived from an EMBL/GenBank/DDBJ whole genome shotgun (WGS) entry which is preliminary data.</text>
</comment>
<accession>A0A7J7FEH2</accession>
<keyword evidence="3" id="KW-1185">Reference proteome</keyword>
<evidence type="ECO:0000256" key="1">
    <source>
        <dbReference type="SAM" id="MobiDB-lite"/>
    </source>
</evidence>